<dbReference type="KEGG" id="gtt:GUITHDRAFT_99942"/>
<gene>
    <name evidence="1" type="ORF">GUITHDRAFT_99942</name>
</gene>
<dbReference type="EMBL" id="JH992967">
    <property type="protein sequence ID" value="EKX54463.1"/>
    <property type="molecule type" value="Genomic_DNA"/>
</dbReference>
<dbReference type="Proteomes" id="UP000011087">
    <property type="component" value="Unassembled WGS sequence"/>
</dbReference>
<organism evidence="1">
    <name type="scientific">Guillardia theta (strain CCMP2712)</name>
    <name type="common">Cryptophyte</name>
    <dbReference type="NCBI Taxonomy" id="905079"/>
    <lineage>
        <taxon>Eukaryota</taxon>
        <taxon>Cryptophyceae</taxon>
        <taxon>Pyrenomonadales</taxon>
        <taxon>Geminigeraceae</taxon>
        <taxon>Guillardia</taxon>
    </lineage>
</organism>
<dbReference type="AlphaFoldDB" id="L1K268"/>
<dbReference type="GeneID" id="17310984"/>
<protein>
    <recommendedName>
        <fullName evidence="4">Dymeclin</fullName>
    </recommendedName>
</protein>
<evidence type="ECO:0000313" key="2">
    <source>
        <dbReference type="EnsemblProtists" id="EKX54463"/>
    </source>
</evidence>
<evidence type="ECO:0008006" key="4">
    <source>
        <dbReference type="Google" id="ProtNLM"/>
    </source>
</evidence>
<proteinExistence type="predicted"/>
<dbReference type="PANTHER" id="PTHR21575:SF12">
    <property type="entry name" value="PROTEIN HID1"/>
    <property type="match status" value="1"/>
</dbReference>
<reference evidence="2" key="3">
    <citation type="submission" date="2016-03" db="UniProtKB">
        <authorList>
            <consortium name="EnsemblProtists"/>
        </authorList>
    </citation>
    <scope>IDENTIFICATION</scope>
</reference>
<dbReference type="RefSeq" id="XP_005841443.1">
    <property type="nucleotide sequence ID" value="XM_005841386.1"/>
</dbReference>
<accession>L1K268</accession>
<reference evidence="1 3" key="1">
    <citation type="journal article" date="2012" name="Nature">
        <title>Algal genomes reveal evolutionary mosaicism and the fate of nucleomorphs.</title>
        <authorList>
            <consortium name="DOE Joint Genome Institute"/>
            <person name="Curtis B.A."/>
            <person name="Tanifuji G."/>
            <person name="Burki F."/>
            <person name="Gruber A."/>
            <person name="Irimia M."/>
            <person name="Maruyama S."/>
            <person name="Arias M.C."/>
            <person name="Ball S.G."/>
            <person name="Gile G.H."/>
            <person name="Hirakawa Y."/>
            <person name="Hopkins J.F."/>
            <person name="Kuo A."/>
            <person name="Rensing S.A."/>
            <person name="Schmutz J."/>
            <person name="Symeonidi A."/>
            <person name="Elias M."/>
            <person name="Eveleigh R.J."/>
            <person name="Herman E.K."/>
            <person name="Klute M.J."/>
            <person name="Nakayama T."/>
            <person name="Obornik M."/>
            <person name="Reyes-Prieto A."/>
            <person name="Armbrust E.V."/>
            <person name="Aves S.J."/>
            <person name="Beiko R.G."/>
            <person name="Coutinho P."/>
            <person name="Dacks J.B."/>
            <person name="Durnford D.G."/>
            <person name="Fast N.M."/>
            <person name="Green B.R."/>
            <person name="Grisdale C.J."/>
            <person name="Hempel F."/>
            <person name="Henrissat B."/>
            <person name="Hoppner M.P."/>
            <person name="Ishida K."/>
            <person name="Kim E."/>
            <person name="Koreny L."/>
            <person name="Kroth P.G."/>
            <person name="Liu Y."/>
            <person name="Malik S.B."/>
            <person name="Maier U.G."/>
            <person name="McRose D."/>
            <person name="Mock T."/>
            <person name="Neilson J.A."/>
            <person name="Onodera N.T."/>
            <person name="Poole A.M."/>
            <person name="Pritham E.J."/>
            <person name="Richards T.A."/>
            <person name="Rocap G."/>
            <person name="Roy S.W."/>
            <person name="Sarai C."/>
            <person name="Schaack S."/>
            <person name="Shirato S."/>
            <person name="Slamovits C.H."/>
            <person name="Spencer D.F."/>
            <person name="Suzuki S."/>
            <person name="Worden A.Z."/>
            <person name="Zauner S."/>
            <person name="Barry K."/>
            <person name="Bell C."/>
            <person name="Bharti A.K."/>
            <person name="Crow J.A."/>
            <person name="Grimwood J."/>
            <person name="Kramer R."/>
            <person name="Lindquist E."/>
            <person name="Lucas S."/>
            <person name="Salamov A."/>
            <person name="McFadden G.I."/>
            <person name="Lane C.E."/>
            <person name="Keeling P.J."/>
            <person name="Gray M.W."/>
            <person name="Grigoriev I.V."/>
            <person name="Archibald J.M."/>
        </authorList>
    </citation>
    <scope>NUCLEOTIDE SEQUENCE</scope>
    <source>
        <strain evidence="1 3">CCMP2712</strain>
    </source>
</reference>
<dbReference type="PANTHER" id="PTHR21575">
    <property type="entry name" value="PROTEIN HID1"/>
    <property type="match status" value="1"/>
</dbReference>
<dbReference type="eggNOG" id="KOG2226">
    <property type="taxonomic scope" value="Eukaryota"/>
</dbReference>
<dbReference type="GO" id="GO:0005797">
    <property type="term" value="C:Golgi medial cisterna"/>
    <property type="evidence" value="ECO:0007669"/>
    <property type="project" value="TreeGrafter"/>
</dbReference>
<dbReference type="InterPro" id="IPR026705">
    <property type="entry name" value="Hid-1/Ecm30"/>
</dbReference>
<sequence length="678" mass="77038">MGGETSRPVRFNRVCAEEVEGSDPYWATLLQHPPASFAAIPFDSIRTALKDRPRNLALLSRHAVAKLRKAAASTKSFTPMEQEAVLGAAAVLSRLLPVLFEQEHEHKFVENVFWYGKLPPSSKAGTAEQDEQDALALPLLESCIALLFKPGFTCSSVEEKTTGWYGSLAKSTTSGRSRQFDQARTEMLRLLLVCCSRILFITPEEYRKSENPFLSYLSTRPKEEASALFRSLTAVIFSYDPVGLGIPYSSAVMADKREPVVDVAVQLLIILLDYNIPSNLGKQGNSAGVTTEKMLDTVKTEANAPNTSNCFRNAVREWKEEEEFEFVFNGFCRLLNNPHQANSTILPSSMKQISCFQELLILFWKLIDENKNFLSYILRAGDINELVVPMLYFMYEGRKDPSKIGLIHICTFILLLLSGERNFCVNLNASFHKKLPVDLPPFTGNHADLLYIVIHKLMTDGPHKLDTLYDCFLTTMSNVSPYIKTFCMPAALRATNLFEMFSKKSKLLSNEQYPRYLVFTLEVFNNVIQYQYEGNPHFIYQILRRKKVFAELSEIMEGTGIDEILNKEAPQAQEGEPPRFKPTAEWVRSWATDLPLEQFCMTGNVNDEGIVVDFLKTTTMVGLLPVPHPILIRKYQQNDFTSLWFTTYIWGVIYLRNQQPQLFDASYIRLFTISYVDA</sequence>
<dbReference type="Pfam" id="PF09742">
    <property type="entry name" value="Dymeclin"/>
    <property type="match status" value="1"/>
</dbReference>
<dbReference type="GO" id="GO:0000138">
    <property type="term" value="C:Golgi trans cisterna"/>
    <property type="evidence" value="ECO:0007669"/>
    <property type="project" value="TreeGrafter"/>
</dbReference>
<evidence type="ECO:0000313" key="1">
    <source>
        <dbReference type="EMBL" id="EKX54463.1"/>
    </source>
</evidence>
<dbReference type="OMA" id="IFEDDKW"/>
<dbReference type="EnsemblProtists" id="EKX54463">
    <property type="protein sequence ID" value="EKX54463"/>
    <property type="gene ID" value="GUITHDRAFT_99942"/>
</dbReference>
<name>L1K268_GUITC</name>
<keyword evidence="3" id="KW-1185">Reference proteome</keyword>
<dbReference type="GO" id="GO:0016020">
    <property type="term" value="C:membrane"/>
    <property type="evidence" value="ECO:0007669"/>
    <property type="project" value="TreeGrafter"/>
</dbReference>
<dbReference type="PaxDb" id="55529-EKX54463"/>
<dbReference type="OrthoDB" id="432953at2759"/>
<dbReference type="HOGENOM" id="CLU_007392_1_0_1"/>
<reference evidence="3" key="2">
    <citation type="submission" date="2012-11" db="EMBL/GenBank/DDBJ databases">
        <authorList>
            <person name="Kuo A."/>
            <person name="Curtis B.A."/>
            <person name="Tanifuji G."/>
            <person name="Burki F."/>
            <person name="Gruber A."/>
            <person name="Irimia M."/>
            <person name="Maruyama S."/>
            <person name="Arias M.C."/>
            <person name="Ball S.G."/>
            <person name="Gile G.H."/>
            <person name="Hirakawa Y."/>
            <person name="Hopkins J.F."/>
            <person name="Rensing S.A."/>
            <person name="Schmutz J."/>
            <person name="Symeonidi A."/>
            <person name="Elias M."/>
            <person name="Eveleigh R.J."/>
            <person name="Herman E.K."/>
            <person name="Klute M.J."/>
            <person name="Nakayama T."/>
            <person name="Obornik M."/>
            <person name="Reyes-Prieto A."/>
            <person name="Armbrust E.V."/>
            <person name="Aves S.J."/>
            <person name="Beiko R.G."/>
            <person name="Coutinho P."/>
            <person name="Dacks J.B."/>
            <person name="Durnford D.G."/>
            <person name="Fast N.M."/>
            <person name="Green B.R."/>
            <person name="Grisdale C."/>
            <person name="Hempe F."/>
            <person name="Henrissat B."/>
            <person name="Hoppner M.P."/>
            <person name="Ishida K.-I."/>
            <person name="Kim E."/>
            <person name="Koreny L."/>
            <person name="Kroth P.G."/>
            <person name="Liu Y."/>
            <person name="Malik S.-B."/>
            <person name="Maier U.G."/>
            <person name="McRose D."/>
            <person name="Mock T."/>
            <person name="Neilson J.A."/>
            <person name="Onodera N.T."/>
            <person name="Poole A.M."/>
            <person name="Pritham E.J."/>
            <person name="Richards T.A."/>
            <person name="Rocap G."/>
            <person name="Roy S.W."/>
            <person name="Sarai C."/>
            <person name="Schaack S."/>
            <person name="Shirato S."/>
            <person name="Slamovits C.H."/>
            <person name="Spencer D.F."/>
            <person name="Suzuki S."/>
            <person name="Worden A.Z."/>
            <person name="Zauner S."/>
            <person name="Barry K."/>
            <person name="Bell C."/>
            <person name="Bharti A.K."/>
            <person name="Crow J.A."/>
            <person name="Grimwood J."/>
            <person name="Kramer R."/>
            <person name="Lindquist E."/>
            <person name="Lucas S."/>
            <person name="Salamov A."/>
            <person name="McFadden G.I."/>
            <person name="Lane C.E."/>
            <person name="Keeling P.J."/>
            <person name="Gray M.W."/>
            <person name="Grigoriev I.V."/>
            <person name="Archibald J.M."/>
        </authorList>
    </citation>
    <scope>NUCLEOTIDE SEQUENCE</scope>
    <source>
        <strain evidence="3">CCMP2712</strain>
    </source>
</reference>
<dbReference type="STRING" id="905079.L1K268"/>
<evidence type="ECO:0000313" key="3">
    <source>
        <dbReference type="Proteomes" id="UP000011087"/>
    </source>
</evidence>